<keyword evidence="2" id="KW-1185">Reference proteome</keyword>
<comment type="caution">
    <text evidence="1">The sequence shown here is derived from an EMBL/GenBank/DDBJ whole genome shotgun (WGS) entry which is preliminary data.</text>
</comment>
<gene>
    <name evidence="1" type="ORF">PN36_05420</name>
</gene>
<name>A0A4E0QSF3_9GAMM</name>
<organism evidence="1 2">
    <name type="scientific">Candidatus Thiomargarita nelsonii</name>
    <dbReference type="NCBI Taxonomy" id="1003181"/>
    <lineage>
        <taxon>Bacteria</taxon>
        <taxon>Pseudomonadati</taxon>
        <taxon>Pseudomonadota</taxon>
        <taxon>Gammaproteobacteria</taxon>
        <taxon>Thiotrichales</taxon>
        <taxon>Thiotrichaceae</taxon>
        <taxon>Thiomargarita</taxon>
    </lineage>
</organism>
<accession>A0A4E0QSF3</accession>
<evidence type="ECO:0000313" key="2">
    <source>
        <dbReference type="Proteomes" id="UP000030428"/>
    </source>
</evidence>
<reference evidence="1 2" key="1">
    <citation type="journal article" date="2016" name="Front. Microbiol.">
        <title>Single-Cell (Meta-)Genomics of a Dimorphic Candidatus Thiomargarita nelsonii Reveals Genomic Plasticity.</title>
        <authorList>
            <person name="Flood B.E."/>
            <person name="Fliss P."/>
            <person name="Jones D.S."/>
            <person name="Dick G.J."/>
            <person name="Jain S."/>
            <person name="Kaster A.K."/>
            <person name="Winkel M."/>
            <person name="Mussmann M."/>
            <person name="Bailey J."/>
        </authorList>
    </citation>
    <scope>NUCLEOTIDE SEQUENCE [LARGE SCALE GENOMIC DNA]</scope>
    <source>
        <strain evidence="1">Hydrate Ridge</strain>
    </source>
</reference>
<protein>
    <submittedName>
        <fullName evidence="1">Uncharacterized protein</fullName>
    </submittedName>
</protein>
<dbReference type="Proteomes" id="UP000030428">
    <property type="component" value="Unassembled WGS sequence"/>
</dbReference>
<dbReference type="EMBL" id="JSZA02000015">
    <property type="protein sequence ID" value="TGO03488.1"/>
    <property type="molecule type" value="Genomic_DNA"/>
</dbReference>
<evidence type="ECO:0000313" key="1">
    <source>
        <dbReference type="EMBL" id="TGO03488.1"/>
    </source>
</evidence>
<dbReference type="AlphaFoldDB" id="A0A4E0QSF3"/>
<sequence length="95" mass="11075">MFREWSAADFPKPFFVISGMERSGFPETIFRYFGNGAQRISRNNFSLFREWSAADFPKQLFVISGMERSGFPETTFRYFGNGAQRISRNNFSGQF</sequence>
<proteinExistence type="predicted"/>